<dbReference type="AlphaFoldDB" id="A0A501WJB0"/>
<keyword evidence="3" id="KW-1185">Reference proteome</keyword>
<organism evidence="2 3">
    <name type="scientific">Amaricoccus solimangrovi</name>
    <dbReference type="NCBI Taxonomy" id="2589815"/>
    <lineage>
        <taxon>Bacteria</taxon>
        <taxon>Pseudomonadati</taxon>
        <taxon>Pseudomonadota</taxon>
        <taxon>Alphaproteobacteria</taxon>
        <taxon>Rhodobacterales</taxon>
        <taxon>Paracoccaceae</taxon>
        <taxon>Amaricoccus</taxon>
    </lineage>
</organism>
<comment type="caution">
    <text evidence="2">The sequence shown here is derived from an EMBL/GenBank/DDBJ whole genome shotgun (WGS) entry which is preliminary data.</text>
</comment>
<name>A0A501WJB0_9RHOB</name>
<proteinExistence type="predicted"/>
<dbReference type="Proteomes" id="UP000319255">
    <property type="component" value="Unassembled WGS sequence"/>
</dbReference>
<dbReference type="InterPro" id="IPR044000">
    <property type="entry name" value="Phage_tube_2"/>
</dbReference>
<feature type="compositionally biased region" description="Polar residues" evidence="1">
    <location>
        <begin position="307"/>
        <end position="323"/>
    </location>
</feature>
<dbReference type="OrthoDB" id="1680496at2"/>
<evidence type="ECO:0000313" key="3">
    <source>
        <dbReference type="Proteomes" id="UP000319255"/>
    </source>
</evidence>
<protein>
    <submittedName>
        <fullName evidence="2">Uncharacterized protein</fullName>
    </submittedName>
</protein>
<dbReference type="EMBL" id="VFRP01000033">
    <property type="protein sequence ID" value="TPE47227.1"/>
    <property type="molecule type" value="Genomic_DNA"/>
</dbReference>
<sequence>MATARGDQAAFLMREQADFETPAAAADGDFRLLPFYSISMAPTEDVTEDDAIVGDAFPGEAVAGLRNLTGDITVPLGLQSIGWHLRGLFGDPVTTGGAPNYTHVFKMAAIPVPLLFTAGISHRGIDRHFRQAPVAYSGMSLSAQKDGQRSRTAFKMLGSVEDKLADTLDAAPVAFATDTVPVGFQAAIWKDGANVAGVTGFEFEASLGITPDQEELNQLPTAASFLDGNWSLTGKISARFRDTSWYDLGSAGTLSDMELRYELSATLSIVFALHNLRFERVGVPVPNGDILTAEFGFRASRPDSGESPLTVTLKNQTASYGNP</sequence>
<evidence type="ECO:0000313" key="2">
    <source>
        <dbReference type="EMBL" id="TPE47227.1"/>
    </source>
</evidence>
<reference evidence="2 3" key="1">
    <citation type="submission" date="2019-06" db="EMBL/GenBank/DDBJ databases">
        <title>A novel bacterium of genus Amaricoccus, isolated from marine sediment.</title>
        <authorList>
            <person name="Huang H."/>
            <person name="Mo K."/>
            <person name="Hu Y."/>
        </authorList>
    </citation>
    <scope>NUCLEOTIDE SEQUENCE [LARGE SCALE GENOMIC DNA]</scope>
    <source>
        <strain evidence="2 3">HB172011</strain>
    </source>
</reference>
<accession>A0A501WJB0</accession>
<evidence type="ECO:0000256" key="1">
    <source>
        <dbReference type="SAM" id="MobiDB-lite"/>
    </source>
</evidence>
<feature type="region of interest" description="Disordered" evidence="1">
    <location>
        <begin position="302"/>
        <end position="323"/>
    </location>
</feature>
<dbReference type="Pfam" id="PF18906">
    <property type="entry name" value="Phage_tube_2"/>
    <property type="match status" value="1"/>
</dbReference>
<dbReference type="RefSeq" id="WP_140455985.1">
    <property type="nucleotide sequence ID" value="NZ_VFRP01000033.1"/>
</dbReference>
<gene>
    <name evidence="2" type="ORF">FJM51_20445</name>
</gene>